<organism evidence="3 4">
    <name type="scientific">Amycolatopsis rubida</name>
    <dbReference type="NCBI Taxonomy" id="112413"/>
    <lineage>
        <taxon>Bacteria</taxon>
        <taxon>Bacillati</taxon>
        <taxon>Actinomycetota</taxon>
        <taxon>Actinomycetes</taxon>
        <taxon>Pseudonocardiales</taxon>
        <taxon>Pseudonocardiaceae</taxon>
        <taxon>Amycolatopsis</taxon>
    </lineage>
</organism>
<dbReference type="AlphaFoldDB" id="A0A1I5HY95"/>
<accession>A0A1I5HY95</accession>
<dbReference type="InterPro" id="IPR041581">
    <property type="entry name" value="Glyoxalase_6"/>
</dbReference>
<evidence type="ECO:0000259" key="2">
    <source>
        <dbReference type="Pfam" id="PF18029"/>
    </source>
</evidence>
<sequence>MKYQVVAFAAADPAAESAFWASMLGGQLEASSDWHLVTVDGAPQLAPAHVPPEWPDGPAWQQVHPDLGSRTSPKPATRSWRSVPPR</sequence>
<evidence type="ECO:0000313" key="4">
    <source>
        <dbReference type="Proteomes" id="UP000199137"/>
    </source>
</evidence>
<reference evidence="3 4" key="1">
    <citation type="submission" date="2016-10" db="EMBL/GenBank/DDBJ databases">
        <authorList>
            <person name="de Groot N.N."/>
        </authorList>
    </citation>
    <scope>NUCLEOTIDE SEQUENCE [LARGE SCALE GENOMIC DNA]</scope>
    <source>
        <strain evidence="3 4">DSM 44637</strain>
    </source>
</reference>
<proteinExistence type="predicted"/>
<dbReference type="RefSeq" id="WP_244287096.1">
    <property type="nucleotide sequence ID" value="NZ_FOWC01000002.1"/>
</dbReference>
<dbReference type="InterPro" id="IPR029068">
    <property type="entry name" value="Glyas_Bleomycin-R_OHBP_Dase"/>
</dbReference>
<evidence type="ECO:0000313" key="3">
    <source>
        <dbReference type="EMBL" id="SFO52960.1"/>
    </source>
</evidence>
<dbReference type="EMBL" id="FOWC01000002">
    <property type="protein sequence ID" value="SFO52960.1"/>
    <property type="molecule type" value="Genomic_DNA"/>
</dbReference>
<gene>
    <name evidence="3" type="ORF">SAMN05421854_102139</name>
</gene>
<protein>
    <recommendedName>
        <fullName evidence="2">Glyoxalase-like domain-containing protein</fullName>
    </recommendedName>
</protein>
<dbReference type="Gene3D" id="3.10.180.10">
    <property type="entry name" value="2,3-Dihydroxybiphenyl 1,2-Dioxygenase, domain 1"/>
    <property type="match status" value="1"/>
</dbReference>
<dbReference type="Pfam" id="PF18029">
    <property type="entry name" value="Glyoxalase_6"/>
    <property type="match status" value="1"/>
</dbReference>
<name>A0A1I5HY95_9PSEU</name>
<evidence type="ECO:0000256" key="1">
    <source>
        <dbReference type="SAM" id="MobiDB-lite"/>
    </source>
</evidence>
<dbReference type="Proteomes" id="UP000199137">
    <property type="component" value="Unassembled WGS sequence"/>
</dbReference>
<feature type="domain" description="Glyoxalase-like" evidence="2">
    <location>
        <begin position="6"/>
        <end position="72"/>
    </location>
</feature>
<feature type="region of interest" description="Disordered" evidence="1">
    <location>
        <begin position="51"/>
        <end position="86"/>
    </location>
</feature>